<dbReference type="AlphaFoldDB" id="J9FTZ6"/>
<proteinExistence type="predicted"/>
<sequence>IPIGRGKRLVIEFIPPIFPIIS</sequence>
<reference evidence="1" key="1">
    <citation type="journal article" date="2012" name="PLoS ONE">
        <title>Gene sets for utilization of primary and secondary nutrition supplies in the distal gut of endangered iberian lynx.</title>
        <authorList>
            <person name="Alcaide M."/>
            <person name="Messina E."/>
            <person name="Richter M."/>
            <person name="Bargiela R."/>
            <person name="Peplies J."/>
            <person name="Huws S.A."/>
            <person name="Newbold C.J."/>
            <person name="Golyshin P.N."/>
            <person name="Simon M.A."/>
            <person name="Lopez G."/>
            <person name="Yakimov M.M."/>
            <person name="Ferrer M."/>
        </authorList>
    </citation>
    <scope>NUCLEOTIDE SEQUENCE</scope>
</reference>
<accession>J9FTZ6</accession>
<name>J9FTZ6_9ZZZZ</name>
<dbReference type="EMBL" id="AMCI01004262">
    <property type="protein sequence ID" value="EJW98446.1"/>
    <property type="molecule type" value="Genomic_DNA"/>
</dbReference>
<organism evidence="1">
    <name type="scientific">gut metagenome</name>
    <dbReference type="NCBI Taxonomy" id="749906"/>
    <lineage>
        <taxon>unclassified sequences</taxon>
        <taxon>metagenomes</taxon>
        <taxon>organismal metagenomes</taxon>
    </lineage>
</organism>
<feature type="non-terminal residue" evidence="1">
    <location>
        <position position="1"/>
    </location>
</feature>
<comment type="caution">
    <text evidence="1">The sequence shown here is derived from an EMBL/GenBank/DDBJ whole genome shotgun (WGS) entry which is preliminary data.</text>
</comment>
<gene>
    <name evidence="1" type="ORF">EVA_13448</name>
</gene>
<evidence type="ECO:0000313" key="1">
    <source>
        <dbReference type="EMBL" id="EJW98446.1"/>
    </source>
</evidence>
<protein>
    <submittedName>
        <fullName evidence="1">Uncharacterized protein</fullName>
    </submittedName>
</protein>